<name>A0AAV2F443_9ROSI</name>
<accession>A0AAV2F443</accession>
<sequence length="87" mass="9975">MILISIICVLQNKRRKNKLDIQTLNFIAAPRQRKRRSLIIPTGIGGKSPSKHLMETLRVQIMLIVVTYKSSHNWCYPCTATLGEDRP</sequence>
<proteinExistence type="predicted"/>
<dbReference type="AlphaFoldDB" id="A0AAV2F443"/>
<keyword evidence="2" id="KW-1185">Reference proteome</keyword>
<dbReference type="EMBL" id="OZ034819">
    <property type="protein sequence ID" value="CAL1392985.1"/>
    <property type="molecule type" value="Genomic_DNA"/>
</dbReference>
<evidence type="ECO:0000313" key="1">
    <source>
        <dbReference type="EMBL" id="CAL1392985.1"/>
    </source>
</evidence>
<dbReference type="Proteomes" id="UP001497516">
    <property type="component" value="Chromosome 6"/>
</dbReference>
<reference evidence="1 2" key="1">
    <citation type="submission" date="2024-04" db="EMBL/GenBank/DDBJ databases">
        <authorList>
            <person name="Fracassetti M."/>
        </authorList>
    </citation>
    <scope>NUCLEOTIDE SEQUENCE [LARGE SCALE GENOMIC DNA]</scope>
</reference>
<evidence type="ECO:0000313" key="2">
    <source>
        <dbReference type="Proteomes" id="UP001497516"/>
    </source>
</evidence>
<organism evidence="1 2">
    <name type="scientific">Linum trigynum</name>
    <dbReference type="NCBI Taxonomy" id="586398"/>
    <lineage>
        <taxon>Eukaryota</taxon>
        <taxon>Viridiplantae</taxon>
        <taxon>Streptophyta</taxon>
        <taxon>Embryophyta</taxon>
        <taxon>Tracheophyta</taxon>
        <taxon>Spermatophyta</taxon>
        <taxon>Magnoliopsida</taxon>
        <taxon>eudicotyledons</taxon>
        <taxon>Gunneridae</taxon>
        <taxon>Pentapetalae</taxon>
        <taxon>rosids</taxon>
        <taxon>fabids</taxon>
        <taxon>Malpighiales</taxon>
        <taxon>Linaceae</taxon>
        <taxon>Linum</taxon>
    </lineage>
</organism>
<gene>
    <name evidence="1" type="ORF">LTRI10_LOCUS33594</name>
</gene>
<protein>
    <submittedName>
        <fullName evidence="1">Uncharacterized protein</fullName>
    </submittedName>
</protein>